<reference evidence="3" key="1">
    <citation type="submission" date="2021-01" db="EMBL/GenBank/DDBJ databases">
        <authorList>
            <person name="Corre E."/>
            <person name="Pelletier E."/>
            <person name="Niang G."/>
            <person name="Scheremetjew M."/>
            <person name="Finn R."/>
            <person name="Kale V."/>
            <person name="Holt S."/>
            <person name="Cochrane G."/>
            <person name="Meng A."/>
            <person name="Brown T."/>
            <person name="Cohen L."/>
        </authorList>
    </citation>
    <scope>NUCLEOTIDE SEQUENCE</scope>
    <source>
        <strain evidence="3">UTEX LB 985</strain>
    </source>
</reference>
<organism evidence="3">
    <name type="scientific">Haptolina brevifila</name>
    <dbReference type="NCBI Taxonomy" id="156173"/>
    <lineage>
        <taxon>Eukaryota</taxon>
        <taxon>Haptista</taxon>
        <taxon>Haptophyta</taxon>
        <taxon>Prymnesiophyceae</taxon>
        <taxon>Prymnesiales</taxon>
        <taxon>Prymnesiaceae</taxon>
        <taxon>Haptolina</taxon>
    </lineage>
</organism>
<protein>
    <submittedName>
        <fullName evidence="3">Uncharacterized protein</fullName>
    </submittedName>
</protein>
<feature type="transmembrane region" description="Helical" evidence="2">
    <location>
        <begin position="71"/>
        <end position="102"/>
    </location>
</feature>
<proteinExistence type="predicted"/>
<keyword evidence="2" id="KW-1133">Transmembrane helix</keyword>
<feature type="transmembrane region" description="Helical" evidence="2">
    <location>
        <begin position="40"/>
        <end position="59"/>
    </location>
</feature>
<feature type="region of interest" description="Disordered" evidence="1">
    <location>
        <begin position="349"/>
        <end position="392"/>
    </location>
</feature>
<feature type="transmembrane region" description="Helical" evidence="2">
    <location>
        <begin position="195"/>
        <end position="216"/>
    </location>
</feature>
<sequence length="419" mass="46595">MEAIRAKALETENRVRTLETEGLQLQMQQQLLSQLSTQSTLLLGFALATYGADLLPYVLDSSSQFCLYKTMAHLIIGAIFLTTSTCTVGFCLLVTIFTSLLITRSQEAYLHVGGQAAVFRMNVFIQKIFYWHAFSIGSFLLAAILLMWIFLGLPGYVEATNGAGGDYDYLSNEGKYLTSCLDLTDQSQHDMRDNYGLAVTIANTVLFCAFIGYFYVQYEFMIRTFAIDKIRGEELVRKEQEAWKNKLASRNAITVAKYQLKAASRELTIARKEAKDIKEMERLHREVISWTKQLGKARSGLRVQKDKQRARAVVNTVLRRSASPAQRSDTGALLTRMRVAAKRVIWSNARDDGTEESPYGTGSMPVSQQQCTSGTSGSTKLSTPWRVKTGPSGVTTLRKVSLQGVGVATDLDDDQDSTA</sequence>
<evidence type="ECO:0000256" key="2">
    <source>
        <dbReference type="SAM" id="Phobius"/>
    </source>
</evidence>
<dbReference type="AlphaFoldDB" id="A0A7S2BLV1"/>
<accession>A0A7S2BLV1</accession>
<name>A0A7S2BLV1_9EUKA</name>
<keyword evidence="2" id="KW-0472">Membrane</keyword>
<evidence type="ECO:0000313" key="3">
    <source>
        <dbReference type="EMBL" id="CAD9400385.1"/>
    </source>
</evidence>
<feature type="transmembrane region" description="Helical" evidence="2">
    <location>
        <begin position="129"/>
        <end position="151"/>
    </location>
</feature>
<evidence type="ECO:0000256" key="1">
    <source>
        <dbReference type="SAM" id="MobiDB-lite"/>
    </source>
</evidence>
<dbReference type="EMBL" id="HBGU01004555">
    <property type="protein sequence ID" value="CAD9400385.1"/>
    <property type="molecule type" value="Transcribed_RNA"/>
</dbReference>
<feature type="compositionally biased region" description="Low complexity" evidence="1">
    <location>
        <begin position="367"/>
        <end position="383"/>
    </location>
</feature>
<keyword evidence="2" id="KW-0812">Transmembrane</keyword>
<gene>
    <name evidence="3" type="ORF">CBRE1094_LOCUS2464</name>
</gene>